<keyword evidence="2" id="KW-0732">Signal</keyword>
<evidence type="ECO:0000313" key="3">
    <source>
        <dbReference type="EMBL" id="KPB01881.1"/>
    </source>
</evidence>
<dbReference type="InterPro" id="IPR006059">
    <property type="entry name" value="SBP"/>
</dbReference>
<evidence type="ECO:0000313" key="4">
    <source>
        <dbReference type="Proteomes" id="UP000038011"/>
    </source>
</evidence>
<dbReference type="PANTHER" id="PTHR42779:SF1">
    <property type="entry name" value="PROTEIN YNJB"/>
    <property type="match status" value="1"/>
</dbReference>
<dbReference type="InterPro" id="IPR027020">
    <property type="entry name" value="YnjB"/>
</dbReference>
<dbReference type="PATRIC" id="fig|1514904.3.peg.3188"/>
<proteinExistence type="predicted"/>
<dbReference type="Proteomes" id="UP000038011">
    <property type="component" value="Unassembled WGS sequence"/>
</dbReference>
<dbReference type="Pfam" id="PF13416">
    <property type="entry name" value="SBP_bac_8"/>
    <property type="match status" value="1"/>
</dbReference>
<dbReference type="PANTHER" id="PTHR42779">
    <property type="entry name" value="PROTEIN YNJB"/>
    <property type="match status" value="1"/>
</dbReference>
<dbReference type="RefSeq" id="WP_053998407.1">
    <property type="nucleotide sequence ID" value="NZ_JXMU01000007.1"/>
</dbReference>
<dbReference type="Gene3D" id="3.40.190.10">
    <property type="entry name" value="Periplasmic binding protein-like II"/>
    <property type="match status" value="2"/>
</dbReference>
<feature type="chain" id="PRO_5005861109" description="ABC transporter substrate-binding protein" evidence="2">
    <location>
        <begin position="23"/>
        <end position="409"/>
    </location>
</feature>
<protein>
    <recommendedName>
        <fullName evidence="5">ABC transporter substrate-binding protein</fullName>
    </recommendedName>
</protein>
<dbReference type="OrthoDB" id="3239593at2"/>
<organism evidence="3 4">
    <name type="scientific">Ahrensia marina</name>
    <dbReference type="NCBI Taxonomy" id="1514904"/>
    <lineage>
        <taxon>Bacteria</taxon>
        <taxon>Pseudomonadati</taxon>
        <taxon>Pseudomonadota</taxon>
        <taxon>Alphaproteobacteria</taxon>
        <taxon>Hyphomicrobiales</taxon>
        <taxon>Ahrensiaceae</taxon>
        <taxon>Ahrensia</taxon>
    </lineage>
</organism>
<reference evidence="3 4" key="1">
    <citation type="submission" date="2015-01" db="EMBL/GenBank/DDBJ databases">
        <title>Ahrensia donghaiensis sp. nov., a novel dimethylsulphoniopropionate-cleavage bacterium isolated from seawater and emended descriptions of the genus Ahrensia and Ahrensia kielensis.</title>
        <authorList>
            <person name="Liu J."/>
        </authorList>
    </citation>
    <scope>NUCLEOTIDE SEQUENCE [LARGE SCALE GENOMIC DNA]</scope>
    <source>
        <strain evidence="3 4">LZD062</strain>
    </source>
</reference>
<dbReference type="EMBL" id="JXMU01000007">
    <property type="protein sequence ID" value="KPB01881.1"/>
    <property type="molecule type" value="Genomic_DNA"/>
</dbReference>
<feature type="signal peptide" evidence="2">
    <location>
        <begin position="1"/>
        <end position="22"/>
    </location>
</feature>
<name>A0A0N0VM29_9HYPH</name>
<gene>
    <name evidence="3" type="ORF">SU32_05820</name>
</gene>
<dbReference type="NCBIfam" id="NF008633">
    <property type="entry name" value="PRK11622.1"/>
    <property type="match status" value="1"/>
</dbReference>
<dbReference type="AlphaFoldDB" id="A0A0N0VM29"/>
<keyword evidence="4" id="KW-1185">Reference proteome</keyword>
<evidence type="ECO:0000256" key="2">
    <source>
        <dbReference type="SAM" id="SignalP"/>
    </source>
</evidence>
<dbReference type="PIRSF" id="PIRSF029172">
    <property type="entry name" value="UCP029172_ABC_sbc_YnjB"/>
    <property type="match status" value="1"/>
</dbReference>
<dbReference type="STRING" id="1514904.SU32_05820"/>
<comment type="caution">
    <text evidence="3">The sequence shown here is derived from an EMBL/GenBank/DDBJ whole genome shotgun (WGS) entry which is preliminary data.</text>
</comment>
<evidence type="ECO:0008006" key="5">
    <source>
        <dbReference type="Google" id="ProtNLM"/>
    </source>
</evidence>
<sequence>MIKKLGLSAAIGVASLSLTSHALGDSSSQIWDMVVKEAEGQTVYWNAWGGSTQINDYIAWVGENLEDEYDIEVVHVKLDDTANAVSAVVAEKAAGKDENGSIDLIWINGENFASMKRQGLLYGPDWTQNLPNWQYVDVENKPTITTDFTIPTDGMESPWGMAKLVFFHDSARTSPEEMPDSADELLKWAAENPGRFSYPQPPDFIGSSFLKQVLIEQVEDRSLLQQSADEVNFEEVSKPLFDYLDELHPNLWREAKAFPRDYPSMSQLLADGELDITFAFNPATASSAIANDELPDTVRSFTFSEGTLGNTHFVAIPYNANAKAGALVLANFLISPEAQLRKQDPAFWGDPTVLAMGKLSEEQADAFNKLDLGVATLRPDELGPALDEPHPSWMTKIEEKWLARYGAAN</sequence>
<evidence type="ECO:0000256" key="1">
    <source>
        <dbReference type="ARBA" id="ARBA00022764"/>
    </source>
</evidence>
<accession>A0A0N0VM29</accession>
<dbReference type="SUPFAM" id="SSF53850">
    <property type="entry name" value="Periplasmic binding protein-like II"/>
    <property type="match status" value="1"/>
</dbReference>
<keyword evidence="1" id="KW-0574">Periplasm</keyword>